<dbReference type="InterPro" id="IPR016160">
    <property type="entry name" value="Ald_DH_CS_CYS"/>
</dbReference>
<sequence length="476" mass="51381">MTIKGHMIINGEAVTTIDQIDVINPATQETVGSIPNGNEKEALLATDAAFAALELWSALTAGQRSDLLYKWFHLVDQNKEIIGEIMTKEQGKPLAEAIGEVDYANSFISWYAEEGKRIYGQTLPSSSVVKRLLVTKQPVGVIAAITPWNFPAAMITRKVAPALAAGCTAVIKPASLTPLTAIKLIELAHEAGIPKGVLNLVTGNSSAIVGEWMNDSRIRKITFTGSTEVGKKLMAQASHNVKKLSLELGGHAPFIVTENANLKLAAEHLIKSKFRNAGQTCVCANRIYVHESVEQEFTNIFKDEVQKLKVGNGLEEGIHIGPLIDQHAVDKVKSQLADAVNKGAKVITGGEEITNSNGFFLTPTVLVNVTDDMECMYEETFGPLAPITTYKTVEEVISRANDTPFGLAAYVFSEKLSEAIHISEKLEYGIVGLNDGVPSTAQAPFGGFKESGLGREGGLWGIEEFLEVKFISIGME</sequence>
<dbReference type="Gene3D" id="3.40.309.10">
    <property type="entry name" value="Aldehyde Dehydrogenase, Chain A, domain 2"/>
    <property type="match status" value="1"/>
</dbReference>
<dbReference type="Gene3D" id="3.40.605.10">
    <property type="entry name" value="Aldehyde Dehydrogenase, Chain A, domain 1"/>
    <property type="match status" value="1"/>
</dbReference>
<accession>A0A544SQM2</accession>
<comment type="caution">
    <text evidence="4">The sequence shown here is derived from an EMBL/GenBank/DDBJ whole genome shotgun (WGS) entry which is preliminary data.</text>
</comment>
<dbReference type="CDD" id="cd07103">
    <property type="entry name" value="ALDH_F5_SSADH_GabD"/>
    <property type="match status" value="1"/>
</dbReference>
<protein>
    <submittedName>
        <fullName evidence="4">NAD-dependent succinate-semialdehyde dehydrogenase</fullName>
    </submittedName>
</protein>
<comment type="similarity">
    <text evidence="1">Belongs to the aldehyde dehydrogenase family.</text>
</comment>
<dbReference type="Pfam" id="PF00171">
    <property type="entry name" value="Aldedh"/>
    <property type="match status" value="1"/>
</dbReference>
<organism evidence="4 5">
    <name type="scientific">Psychrobacillus soli</name>
    <dbReference type="NCBI Taxonomy" id="1543965"/>
    <lineage>
        <taxon>Bacteria</taxon>
        <taxon>Bacillati</taxon>
        <taxon>Bacillota</taxon>
        <taxon>Bacilli</taxon>
        <taxon>Bacillales</taxon>
        <taxon>Bacillaceae</taxon>
        <taxon>Psychrobacillus</taxon>
    </lineage>
</organism>
<evidence type="ECO:0000256" key="1">
    <source>
        <dbReference type="ARBA" id="ARBA00009986"/>
    </source>
</evidence>
<reference evidence="4 5" key="1">
    <citation type="submission" date="2019-05" db="EMBL/GenBank/DDBJ databases">
        <title>Psychrobacillus vulpis sp. nov., a new species isolated from feces of a red fox that inhabits in The Tablas de Daimiel Natural Park, Albacete, Spain.</title>
        <authorList>
            <person name="Rodriguez M."/>
            <person name="Reina J.C."/>
            <person name="Bejar V."/>
            <person name="Llamas I."/>
        </authorList>
    </citation>
    <scope>NUCLEOTIDE SEQUENCE [LARGE SCALE GENOMIC DNA]</scope>
    <source>
        <strain evidence="4 5">NHI-2</strain>
    </source>
</reference>
<dbReference type="FunFam" id="3.40.605.10:FF:000005">
    <property type="entry name" value="Succinate-semialdehyde dehydrogenase I"/>
    <property type="match status" value="1"/>
</dbReference>
<evidence type="ECO:0000313" key="4">
    <source>
        <dbReference type="EMBL" id="TQR07493.1"/>
    </source>
</evidence>
<dbReference type="InterPro" id="IPR016161">
    <property type="entry name" value="Ald_DH/histidinol_DH"/>
</dbReference>
<dbReference type="SUPFAM" id="SSF53720">
    <property type="entry name" value="ALDH-like"/>
    <property type="match status" value="1"/>
</dbReference>
<dbReference type="EMBL" id="VDGG01000053">
    <property type="protein sequence ID" value="TQR07493.1"/>
    <property type="molecule type" value="Genomic_DNA"/>
</dbReference>
<name>A0A544SQM2_9BACI</name>
<dbReference type="InterPro" id="IPR050740">
    <property type="entry name" value="Aldehyde_DH_Superfamily"/>
</dbReference>
<dbReference type="GO" id="GO:0004777">
    <property type="term" value="F:succinate-semialdehyde dehydrogenase (NAD+) activity"/>
    <property type="evidence" value="ECO:0007669"/>
    <property type="project" value="TreeGrafter"/>
</dbReference>
<dbReference type="InterPro" id="IPR016163">
    <property type="entry name" value="Ald_DH_C"/>
</dbReference>
<dbReference type="Proteomes" id="UP000318937">
    <property type="component" value="Unassembled WGS sequence"/>
</dbReference>
<feature type="domain" description="Aldehyde dehydrogenase" evidence="3">
    <location>
        <begin position="18"/>
        <end position="471"/>
    </location>
</feature>
<evidence type="ECO:0000256" key="2">
    <source>
        <dbReference type="ARBA" id="ARBA00023002"/>
    </source>
</evidence>
<keyword evidence="5" id="KW-1185">Reference proteome</keyword>
<evidence type="ECO:0000259" key="3">
    <source>
        <dbReference type="Pfam" id="PF00171"/>
    </source>
</evidence>
<dbReference type="InterPro" id="IPR016162">
    <property type="entry name" value="Ald_DH_N"/>
</dbReference>
<dbReference type="RefSeq" id="WP_142608782.1">
    <property type="nucleotide sequence ID" value="NZ_VDGG01000053.1"/>
</dbReference>
<dbReference type="GO" id="GO:0009450">
    <property type="term" value="P:gamma-aminobutyric acid catabolic process"/>
    <property type="evidence" value="ECO:0007669"/>
    <property type="project" value="TreeGrafter"/>
</dbReference>
<proteinExistence type="inferred from homology"/>
<evidence type="ECO:0000313" key="5">
    <source>
        <dbReference type="Proteomes" id="UP000318937"/>
    </source>
</evidence>
<dbReference type="OrthoDB" id="9762913at2"/>
<dbReference type="PROSITE" id="PS00070">
    <property type="entry name" value="ALDEHYDE_DEHYDR_CYS"/>
    <property type="match status" value="1"/>
</dbReference>
<dbReference type="PANTHER" id="PTHR43353:SF5">
    <property type="entry name" value="SUCCINATE-SEMIALDEHYDE DEHYDROGENASE, MITOCHONDRIAL"/>
    <property type="match status" value="1"/>
</dbReference>
<dbReference type="PANTHER" id="PTHR43353">
    <property type="entry name" value="SUCCINATE-SEMIALDEHYDE DEHYDROGENASE, MITOCHONDRIAL"/>
    <property type="match status" value="1"/>
</dbReference>
<keyword evidence="2" id="KW-0560">Oxidoreductase</keyword>
<dbReference type="FunFam" id="3.40.309.10:FF:000004">
    <property type="entry name" value="Succinate-semialdehyde dehydrogenase I"/>
    <property type="match status" value="1"/>
</dbReference>
<dbReference type="InterPro" id="IPR015590">
    <property type="entry name" value="Aldehyde_DH_dom"/>
</dbReference>
<gene>
    <name evidence="4" type="ORF">FG383_17975</name>
</gene>
<dbReference type="AlphaFoldDB" id="A0A544SQM2"/>